<dbReference type="InterPro" id="IPR000515">
    <property type="entry name" value="MetI-like"/>
</dbReference>
<feature type="transmembrane region" description="Helical" evidence="6">
    <location>
        <begin position="194"/>
        <end position="214"/>
    </location>
</feature>
<accession>A0A1H9WPT6</accession>
<dbReference type="CDD" id="cd06261">
    <property type="entry name" value="TM_PBP2"/>
    <property type="match status" value="1"/>
</dbReference>
<dbReference type="InterPro" id="IPR035906">
    <property type="entry name" value="MetI-like_sf"/>
</dbReference>
<reference evidence="10" key="1">
    <citation type="submission" date="2016-10" db="EMBL/GenBank/DDBJ databases">
        <authorList>
            <person name="Varghese N."/>
            <person name="Submissions S."/>
        </authorList>
    </citation>
    <scope>NUCLEOTIDE SEQUENCE [LARGE SCALE GENOMIC DNA]</scope>
    <source>
        <strain evidence="10">CGMCC 1.6963</strain>
    </source>
</reference>
<dbReference type="SUPFAM" id="SSF161098">
    <property type="entry name" value="MetI-like"/>
    <property type="match status" value="1"/>
</dbReference>
<feature type="transmembrane region" description="Helical" evidence="6">
    <location>
        <begin position="58"/>
        <end position="82"/>
    </location>
</feature>
<evidence type="ECO:0000256" key="3">
    <source>
        <dbReference type="ARBA" id="ARBA00022692"/>
    </source>
</evidence>
<feature type="compositionally biased region" description="Low complexity" evidence="7">
    <location>
        <begin position="224"/>
        <end position="247"/>
    </location>
</feature>
<organism evidence="9 10">
    <name type="scientific">Pedococcus cremeus</name>
    <dbReference type="NCBI Taxonomy" id="587636"/>
    <lineage>
        <taxon>Bacteria</taxon>
        <taxon>Bacillati</taxon>
        <taxon>Actinomycetota</taxon>
        <taxon>Actinomycetes</taxon>
        <taxon>Micrococcales</taxon>
        <taxon>Intrasporangiaceae</taxon>
        <taxon>Pedococcus</taxon>
    </lineage>
</organism>
<keyword evidence="4 6" id="KW-1133">Transmembrane helix</keyword>
<dbReference type="GO" id="GO:0005886">
    <property type="term" value="C:plasma membrane"/>
    <property type="evidence" value="ECO:0007669"/>
    <property type="project" value="UniProtKB-SubCell"/>
</dbReference>
<feature type="region of interest" description="Disordered" evidence="7">
    <location>
        <begin position="223"/>
        <end position="252"/>
    </location>
</feature>
<keyword evidence="5 6" id="KW-0472">Membrane</keyword>
<dbReference type="Gene3D" id="1.10.3720.10">
    <property type="entry name" value="MetI-like"/>
    <property type="match status" value="1"/>
</dbReference>
<dbReference type="RefSeq" id="WP_218144334.1">
    <property type="nucleotide sequence ID" value="NZ_FOHB01000005.1"/>
</dbReference>
<evidence type="ECO:0000259" key="8">
    <source>
        <dbReference type="PROSITE" id="PS50928"/>
    </source>
</evidence>
<name>A0A1H9WPT6_9MICO</name>
<dbReference type="PANTHER" id="PTHR30177:SF33">
    <property type="entry name" value="POSSIBLE OSMOPROTECTANT (GLYCINE BETAINE_CARNITINE_CHOLINE_L-PROLINE) TRANSPORT INTEGRAL MEMBRANE PROTEIN ABC TRANSPORTER PROZ"/>
    <property type="match status" value="1"/>
</dbReference>
<dbReference type="GO" id="GO:0055085">
    <property type="term" value="P:transmembrane transport"/>
    <property type="evidence" value="ECO:0007669"/>
    <property type="project" value="InterPro"/>
</dbReference>
<feature type="transmembrane region" description="Helical" evidence="6">
    <location>
        <begin position="29"/>
        <end position="51"/>
    </location>
</feature>
<dbReference type="InterPro" id="IPR051204">
    <property type="entry name" value="ABC_transp_perm/SBD"/>
</dbReference>
<keyword evidence="10" id="KW-1185">Reference proteome</keyword>
<dbReference type="Proteomes" id="UP000199019">
    <property type="component" value="Unassembled WGS sequence"/>
</dbReference>
<dbReference type="GO" id="GO:0031460">
    <property type="term" value="P:glycine betaine transport"/>
    <property type="evidence" value="ECO:0007669"/>
    <property type="project" value="TreeGrafter"/>
</dbReference>
<dbReference type="PROSITE" id="PS50928">
    <property type="entry name" value="ABC_TM1"/>
    <property type="match status" value="1"/>
</dbReference>
<evidence type="ECO:0000313" key="9">
    <source>
        <dbReference type="EMBL" id="SES35920.1"/>
    </source>
</evidence>
<evidence type="ECO:0000256" key="7">
    <source>
        <dbReference type="SAM" id="MobiDB-lite"/>
    </source>
</evidence>
<keyword evidence="3 6" id="KW-0812">Transmembrane</keyword>
<sequence length="276" mass="28220">MINDVASWLLDPAHWTGPDGVPARTWEHIWYSGVSLLIASLIAVPAGLLIGHTGRGRVVAVNLAGAARAVPSLGLLFIMVLFLGPRLSGDAASLWPSLIVLIVLAIPPILSGAYAGVEGVDPAARDAARGMGMTGWEVLSRVEVPCALPLIFSGLRSAALQVVATATIAAIVGIGGLGRLLIDGQAIRDFPQMVSGALLVAVLALLVDLALAGVQRYAVSPGLTGRTTTRGGGRAATDADGTTDADGIPAPGAVFAGEKELAVRREAGKTEPRHNS</sequence>
<dbReference type="EMBL" id="FOHB01000005">
    <property type="protein sequence ID" value="SES35920.1"/>
    <property type="molecule type" value="Genomic_DNA"/>
</dbReference>
<dbReference type="Pfam" id="PF00528">
    <property type="entry name" value="BPD_transp_1"/>
    <property type="match status" value="1"/>
</dbReference>
<evidence type="ECO:0000256" key="6">
    <source>
        <dbReference type="RuleBase" id="RU363032"/>
    </source>
</evidence>
<feature type="transmembrane region" description="Helical" evidence="6">
    <location>
        <begin position="94"/>
        <end position="117"/>
    </location>
</feature>
<comment type="similarity">
    <text evidence="6">Belongs to the binding-protein-dependent transport system permease family.</text>
</comment>
<protein>
    <submittedName>
        <fullName evidence="9">Osmoprotectant transport system permease protein</fullName>
    </submittedName>
</protein>
<feature type="domain" description="ABC transmembrane type-1" evidence="8">
    <location>
        <begin position="25"/>
        <end position="211"/>
    </location>
</feature>
<evidence type="ECO:0000256" key="2">
    <source>
        <dbReference type="ARBA" id="ARBA00022448"/>
    </source>
</evidence>
<evidence type="ECO:0000256" key="5">
    <source>
        <dbReference type="ARBA" id="ARBA00023136"/>
    </source>
</evidence>
<gene>
    <name evidence="9" type="ORF">SAMN05216199_3092</name>
</gene>
<evidence type="ECO:0000256" key="4">
    <source>
        <dbReference type="ARBA" id="ARBA00022989"/>
    </source>
</evidence>
<dbReference type="STRING" id="587636.SAMN05216199_3092"/>
<dbReference type="PANTHER" id="PTHR30177">
    <property type="entry name" value="GLYCINE BETAINE/L-PROLINE TRANSPORT SYSTEM PERMEASE PROTEIN PROW"/>
    <property type="match status" value="1"/>
</dbReference>
<feature type="transmembrane region" description="Helical" evidence="6">
    <location>
        <begin position="161"/>
        <end position="182"/>
    </location>
</feature>
<keyword evidence="2 6" id="KW-0813">Transport</keyword>
<comment type="subcellular location">
    <subcellularLocation>
        <location evidence="6">Cell membrane</location>
        <topology evidence="6">Multi-pass membrane protein</topology>
    </subcellularLocation>
    <subcellularLocation>
        <location evidence="1">Membrane</location>
        <topology evidence="1">Multi-pass membrane protein</topology>
    </subcellularLocation>
</comment>
<evidence type="ECO:0000313" key="10">
    <source>
        <dbReference type="Proteomes" id="UP000199019"/>
    </source>
</evidence>
<evidence type="ECO:0000256" key="1">
    <source>
        <dbReference type="ARBA" id="ARBA00004141"/>
    </source>
</evidence>
<proteinExistence type="inferred from homology"/>
<dbReference type="AlphaFoldDB" id="A0A1H9WPT6"/>